<dbReference type="CDD" id="cd01949">
    <property type="entry name" value="GGDEF"/>
    <property type="match status" value="1"/>
</dbReference>
<dbReference type="AlphaFoldDB" id="A0A2U2HND6"/>
<organism evidence="4 5">
    <name type="scientific">Massilia glaciei</name>
    <dbReference type="NCBI Taxonomy" id="1524097"/>
    <lineage>
        <taxon>Bacteria</taxon>
        <taxon>Pseudomonadati</taxon>
        <taxon>Pseudomonadota</taxon>
        <taxon>Betaproteobacteria</taxon>
        <taxon>Burkholderiales</taxon>
        <taxon>Oxalobacteraceae</taxon>
        <taxon>Telluria group</taxon>
        <taxon>Massilia</taxon>
    </lineage>
</organism>
<evidence type="ECO:0000256" key="1">
    <source>
        <dbReference type="ARBA" id="ARBA00012528"/>
    </source>
</evidence>
<dbReference type="SUPFAM" id="SSF55073">
    <property type="entry name" value="Nucleotide cyclase"/>
    <property type="match status" value="1"/>
</dbReference>
<comment type="catalytic activity">
    <reaction evidence="2">
        <text>2 GTP = 3',3'-c-di-GMP + 2 diphosphate</text>
        <dbReference type="Rhea" id="RHEA:24898"/>
        <dbReference type="ChEBI" id="CHEBI:33019"/>
        <dbReference type="ChEBI" id="CHEBI:37565"/>
        <dbReference type="ChEBI" id="CHEBI:58805"/>
        <dbReference type="EC" id="2.7.7.65"/>
    </reaction>
</comment>
<dbReference type="EMBL" id="PXWF02000121">
    <property type="protein sequence ID" value="PWF49017.1"/>
    <property type="molecule type" value="Genomic_DNA"/>
</dbReference>
<dbReference type="PANTHER" id="PTHR45138:SF9">
    <property type="entry name" value="DIGUANYLATE CYCLASE DGCM-RELATED"/>
    <property type="match status" value="1"/>
</dbReference>
<dbReference type="SMART" id="SM00267">
    <property type="entry name" value="GGDEF"/>
    <property type="match status" value="1"/>
</dbReference>
<dbReference type="Pfam" id="PF07494">
    <property type="entry name" value="Reg_prop"/>
    <property type="match status" value="5"/>
</dbReference>
<dbReference type="InterPro" id="IPR000160">
    <property type="entry name" value="GGDEF_dom"/>
</dbReference>
<dbReference type="InterPro" id="IPR029787">
    <property type="entry name" value="Nucleotide_cyclase"/>
</dbReference>
<dbReference type="GO" id="GO:0052621">
    <property type="term" value="F:diguanylate cyclase activity"/>
    <property type="evidence" value="ECO:0007669"/>
    <property type="project" value="UniProtKB-EC"/>
</dbReference>
<keyword evidence="5" id="KW-1185">Reference proteome</keyword>
<dbReference type="InterPro" id="IPR011110">
    <property type="entry name" value="Reg_prop"/>
</dbReference>
<dbReference type="GO" id="GO:0043709">
    <property type="term" value="P:cell adhesion involved in single-species biofilm formation"/>
    <property type="evidence" value="ECO:0007669"/>
    <property type="project" value="TreeGrafter"/>
</dbReference>
<dbReference type="Gene3D" id="2.60.40.10">
    <property type="entry name" value="Immunoglobulins"/>
    <property type="match status" value="1"/>
</dbReference>
<evidence type="ECO:0000313" key="4">
    <source>
        <dbReference type="EMBL" id="PWF49017.1"/>
    </source>
</evidence>
<feature type="domain" description="GGDEF" evidence="3">
    <location>
        <begin position="896"/>
        <end position="1032"/>
    </location>
</feature>
<dbReference type="GO" id="GO:1902201">
    <property type="term" value="P:negative regulation of bacterial-type flagellum-dependent cell motility"/>
    <property type="evidence" value="ECO:0007669"/>
    <property type="project" value="TreeGrafter"/>
</dbReference>
<evidence type="ECO:0000259" key="3">
    <source>
        <dbReference type="PROSITE" id="PS50887"/>
    </source>
</evidence>
<dbReference type="Gene3D" id="2.130.10.10">
    <property type="entry name" value="YVTN repeat-like/Quinoprotein amine dehydrogenase"/>
    <property type="match status" value="4"/>
</dbReference>
<dbReference type="InterPro" id="IPR043128">
    <property type="entry name" value="Rev_trsase/Diguanyl_cyclase"/>
</dbReference>
<dbReference type="FunFam" id="3.30.70.270:FF:000001">
    <property type="entry name" value="Diguanylate cyclase domain protein"/>
    <property type="match status" value="1"/>
</dbReference>
<dbReference type="Pfam" id="PF00990">
    <property type="entry name" value="GGDEF"/>
    <property type="match status" value="1"/>
</dbReference>
<gene>
    <name evidence="4" type="ORF">C7C56_009020</name>
</gene>
<dbReference type="SUPFAM" id="SSF63829">
    <property type="entry name" value="Calcium-dependent phosphotriesterase"/>
    <property type="match status" value="3"/>
</dbReference>
<reference evidence="4 5" key="1">
    <citation type="submission" date="2018-04" db="EMBL/GenBank/DDBJ databases">
        <title>Massilia violaceinigra sp. nov., a novel purple-pigmented bacterium isolated from Tianshan glacier, Xinjiang, China.</title>
        <authorList>
            <person name="Wang H."/>
        </authorList>
    </citation>
    <scope>NUCLEOTIDE SEQUENCE [LARGE SCALE GENOMIC DNA]</scope>
    <source>
        <strain evidence="4 5">B448-2</strain>
    </source>
</reference>
<evidence type="ECO:0000256" key="2">
    <source>
        <dbReference type="ARBA" id="ARBA00034247"/>
    </source>
</evidence>
<dbReference type="InterPro" id="IPR011123">
    <property type="entry name" value="Y_Y_Y"/>
</dbReference>
<dbReference type="Proteomes" id="UP000241421">
    <property type="component" value="Unassembled WGS sequence"/>
</dbReference>
<name>A0A2U2HND6_9BURK</name>
<comment type="caution">
    <text evidence="4">The sequence shown here is derived from an EMBL/GenBank/DDBJ whole genome shotgun (WGS) entry which is preliminary data.</text>
</comment>
<dbReference type="Gene3D" id="3.30.70.270">
    <property type="match status" value="1"/>
</dbReference>
<dbReference type="InterPro" id="IPR013783">
    <property type="entry name" value="Ig-like_fold"/>
</dbReference>
<dbReference type="RefSeq" id="WP_106757104.1">
    <property type="nucleotide sequence ID" value="NZ_PXWF02000121.1"/>
</dbReference>
<dbReference type="InterPro" id="IPR015943">
    <property type="entry name" value="WD40/YVTN_repeat-like_dom_sf"/>
</dbReference>
<dbReference type="PROSITE" id="PS50887">
    <property type="entry name" value="GGDEF"/>
    <property type="match status" value="1"/>
</dbReference>
<proteinExistence type="predicted"/>
<sequence>MNLRWPDPGIQLSLLRRALVLLFLFALAGTAAAQANATLRFKRLGALGSDELSVVSLLQDRQGYIWIGTHSGGLYRYDGHNAIKYTHHPGRARSLPHDRVSALFQDRQGRIWAGTQNGLARYDPATNDFTTFAPPSGPPARLIIKSIVPDPGGGMWLATWGGLHHFDPDSGAFRGYLHDAGRPDSLSSNDLNAIALDHKGGLWIGTWPGGLDYLAPGARGFAHYRVDDAAAPDAKLNIVRSLMFDAARTLWIGTEAGMVRWDTGAPWRARARLPGPVSRVAHIVADRTGTVWAGTVSAGLLRWDKGGGAMRQFINRASDPHSLPSNNIPAVMQDSSGMLWIASFTDGIAMVNLNSRSFEHIIPFDTTPDNPVPNNSLQAIAGAGGDRLWLATNTGLALFDRASGRALRHYRADPGKPGALSHNMIYSLHRQEGGPLWVGTSAGLNRLAHEDARFEVVNFGKGGADFINTIAPGAPGKLWLGTGRAVFHYDIARGDWTSYAHDERDPHSRSVDGSTCIVEDRQGRVWMGSEWSAGGLDMLDKKNGRFRHFRHAAGDPASLSDDNVSSLYEDARGRVWAGTAKGLDQVVTGADGRIRFRRHSAQGSVGQLKILAIRGDAAGMLWLSTASGLLRLDPESGKVERFRSADGVSQGFTPGSSHTAPNGVLYFGGVKGMTAVEPGAVRKVSFPPQVAITDVRVQNRSLWDGPAPPGVRVRGPLTAPAALTLDLRQTVISFEFAALHYTDPARNSYRYRLAGFDRDWVPTDAAHRNATYTNLDPGSYVFEVRAANDQGIWGARAARVELDILPAFWQSWWFRLLAGAFVLGALALTYRLRIGLLTQQRQHLRALVRERTRELEESNIKLARLSTTDALTGITNRRGFDEALAREWQRAKRNGEPLALAMLDVDWFKHYNDHYGHQAGDQCLRAVAELIAAHARRTSDLVARYGGEEFTLLAPATGLAQMLAIAEEICAALALLGLRHEKSEFGAVTISIGVAAIRPDLQGTPEGLIHAADLALYVAKQNGRNRVSDGTGAPRVAPAGA</sequence>
<dbReference type="OrthoDB" id="5477914at2"/>
<evidence type="ECO:0000313" key="5">
    <source>
        <dbReference type="Proteomes" id="UP000241421"/>
    </source>
</evidence>
<dbReference type="PANTHER" id="PTHR45138">
    <property type="entry name" value="REGULATORY COMPONENTS OF SENSORY TRANSDUCTION SYSTEM"/>
    <property type="match status" value="1"/>
</dbReference>
<accession>A0A2U2HND6</accession>
<dbReference type="InterPro" id="IPR050469">
    <property type="entry name" value="Diguanylate_Cyclase"/>
</dbReference>
<dbReference type="Pfam" id="PF07495">
    <property type="entry name" value="Y_Y_Y"/>
    <property type="match status" value="1"/>
</dbReference>
<dbReference type="EC" id="2.7.7.65" evidence="1"/>
<dbReference type="NCBIfam" id="TIGR00254">
    <property type="entry name" value="GGDEF"/>
    <property type="match status" value="1"/>
</dbReference>
<dbReference type="GO" id="GO:0005886">
    <property type="term" value="C:plasma membrane"/>
    <property type="evidence" value="ECO:0007669"/>
    <property type="project" value="TreeGrafter"/>
</dbReference>
<protein>
    <recommendedName>
        <fullName evidence="1">diguanylate cyclase</fullName>
        <ecNumber evidence="1">2.7.7.65</ecNumber>
    </recommendedName>
</protein>